<evidence type="ECO:0000256" key="1">
    <source>
        <dbReference type="ARBA" id="ARBA00022729"/>
    </source>
</evidence>
<reference evidence="3 4" key="1">
    <citation type="submission" date="2013-08" db="EMBL/GenBank/DDBJ databases">
        <title>Genome of Pontibacillus chungwhensis.</title>
        <authorList>
            <person name="Wang Q."/>
            <person name="Wang G."/>
        </authorList>
    </citation>
    <scope>NUCLEOTIDE SEQUENCE [LARGE SCALE GENOMIC DNA]</scope>
    <source>
        <strain evidence="3 4">BH030062</strain>
    </source>
</reference>
<evidence type="ECO:0008006" key="5">
    <source>
        <dbReference type="Google" id="ProtNLM"/>
    </source>
</evidence>
<sequence length="178" mass="19916">MKKIWLAVVLLLMMTACSEAEAMKIGKKTEGGEVDVSLNKTFTAAWIRKDKVTGLGEFTVSDYKVMENLADDPELNKEYNFMSMNVKLENVGDSTLSKSFFDPAFLGFYDKNGKEVKLPFLTMENDGTYEEAELRPGGVNEGTVIIPFEKGTELGEMVYSPNALTLFGSKFLYSFHLE</sequence>
<feature type="chain" id="PRO_5001995141" description="DUF4352 domain-containing protein" evidence="2">
    <location>
        <begin position="23"/>
        <end position="178"/>
    </location>
</feature>
<accession>A0A0A2UXP4</accession>
<dbReference type="Proteomes" id="UP000030153">
    <property type="component" value="Unassembled WGS sequence"/>
</dbReference>
<gene>
    <name evidence="3" type="ORF">N780_20100</name>
</gene>
<dbReference type="Gene3D" id="2.60.40.1240">
    <property type="match status" value="1"/>
</dbReference>
<name>A0A0A2UXP4_9BACI</name>
<keyword evidence="1 2" id="KW-0732">Signal</keyword>
<keyword evidence="4" id="KW-1185">Reference proteome</keyword>
<proteinExistence type="predicted"/>
<dbReference type="PROSITE" id="PS51257">
    <property type="entry name" value="PROKAR_LIPOPROTEIN"/>
    <property type="match status" value="1"/>
</dbReference>
<evidence type="ECO:0000313" key="3">
    <source>
        <dbReference type="EMBL" id="KGP91528.1"/>
    </source>
</evidence>
<dbReference type="AlphaFoldDB" id="A0A0A2UXP4"/>
<feature type="signal peptide" evidence="2">
    <location>
        <begin position="1"/>
        <end position="22"/>
    </location>
</feature>
<evidence type="ECO:0000256" key="2">
    <source>
        <dbReference type="SAM" id="SignalP"/>
    </source>
</evidence>
<comment type="caution">
    <text evidence="3">The sequence shown here is derived from an EMBL/GenBank/DDBJ whole genome shotgun (WGS) entry which is preliminary data.</text>
</comment>
<dbReference type="RefSeq" id="WP_036783276.1">
    <property type="nucleotide sequence ID" value="NZ_AVBG01000006.1"/>
</dbReference>
<dbReference type="InterPro" id="IPR029050">
    <property type="entry name" value="Immunoprotect_excell_Ig-like"/>
</dbReference>
<evidence type="ECO:0000313" key="4">
    <source>
        <dbReference type="Proteomes" id="UP000030153"/>
    </source>
</evidence>
<protein>
    <recommendedName>
        <fullName evidence="5">DUF4352 domain-containing protein</fullName>
    </recommendedName>
</protein>
<organism evidence="3 4">
    <name type="scientific">Pontibacillus chungwhensis BH030062</name>
    <dbReference type="NCBI Taxonomy" id="1385513"/>
    <lineage>
        <taxon>Bacteria</taxon>
        <taxon>Bacillati</taxon>
        <taxon>Bacillota</taxon>
        <taxon>Bacilli</taxon>
        <taxon>Bacillales</taxon>
        <taxon>Bacillaceae</taxon>
        <taxon>Pontibacillus</taxon>
    </lineage>
</organism>
<dbReference type="OrthoDB" id="2495637at2"/>
<dbReference type="EMBL" id="AVBG01000006">
    <property type="protein sequence ID" value="KGP91528.1"/>
    <property type="molecule type" value="Genomic_DNA"/>
</dbReference>